<dbReference type="NCBIfam" id="TIGR01560">
    <property type="entry name" value="put_DNA_pack"/>
    <property type="match status" value="1"/>
</dbReference>
<proteinExistence type="predicted"/>
<gene>
    <name evidence="1" type="ORF">ATO10_02035</name>
</gene>
<dbReference type="STRING" id="1461693.ATO10_02035"/>
<dbReference type="NCBIfam" id="TIGR02215">
    <property type="entry name" value="phage_chp_gp8"/>
    <property type="match status" value="1"/>
</dbReference>
<dbReference type="eggNOG" id="ENOG5032SBG">
    <property type="taxonomic scope" value="Bacteria"/>
</dbReference>
<name>A0A058ZRK6_9RHOB</name>
<dbReference type="Proteomes" id="UP000024836">
    <property type="component" value="Unassembled WGS sequence"/>
</dbReference>
<organism evidence="1 2">
    <name type="scientific">Actibacterium atlanticum</name>
    <dbReference type="NCBI Taxonomy" id="1461693"/>
    <lineage>
        <taxon>Bacteria</taxon>
        <taxon>Pseudomonadati</taxon>
        <taxon>Pseudomonadota</taxon>
        <taxon>Alphaproteobacteria</taxon>
        <taxon>Rhodobacterales</taxon>
        <taxon>Roseobacteraceae</taxon>
        <taxon>Actibacterium</taxon>
    </lineage>
</organism>
<dbReference type="InterPro" id="IPR011738">
    <property type="entry name" value="Phage_CHP"/>
</dbReference>
<evidence type="ECO:0000313" key="1">
    <source>
        <dbReference type="EMBL" id="KCV83501.1"/>
    </source>
</evidence>
<evidence type="ECO:0000313" key="2">
    <source>
        <dbReference type="Proteomes" id="UP000024836"/>
    </source>
</evidence>
<sequence length="199" mass="21050">MMLTELTSVSSGALPVGAFREHLRLGTGFADDGAEDPLLESLLRAAIAAVEGRTGKVLLTRSFLWTLTAWRDGDSQPLPVAPVSALNAVAIVDREENSEVISADLYFLTQDTHRPHLTSAGSCLPGIALGGRAEITFDAGFGATWDAVPEDLAQAVFLLAGHYYEHRSEASAGASAMPFGVSALLERWRTVRILGGAAT</sequence>
<dbReference type="AlphaFoldDB" id="A0A058ZRK6"/>
<dbReference type="OrthoDB" id="8478788at2"/>
<dbReference type="InterPro" id="IPR006450">
    <property type="entry name" value="Phage_HK97_gp6-like"/>
</dbReference>
<evidence type="ECO:0008006" key="3">
    <source>
        <dbReference type="Google" id="ProtNLM"/>
    </source>
</evidence>
<dbReference type="RefSeq" id="WP_035247338.1">
    <property type="nucleotide sequence ID" value="NZ_AQQY01000001.1"/>
</dbReference>
<reference evidence="1 2" key="1">
    <citation type="submission" date="2013-04" db="EMBL/GenBank/DDBJ databases">
        <title>Shimia sp. 22II-S11-Z10 Genome Sequencing.</title>
        <authorList>
            <person name="Lai Q."/>
            <person name="Li G."/>
            <person name="Shao Z."/>
        </authorList>
    </citation>
    <scope>NUCLEOTIDE SEQUENCE [LARGE SCALE GENOMIC DNA]</scope>
    <source>
        <strain evidence="2">22II-S11-Z10</strain>
    </source>
</reference>
<accession>A0A058ZRK6</accession>
<dbReference type="PATRIC" id="fig|1461693.3.peg.422"/>
<dbReference type="CDD" id="cd08054">
    <property type="entry name" value="gp6"/>
    <property type="match status" value="1"/>
</dbReference>
<keyword evidence="2" id="KW-1185">Reference proteome</keyword>
<protein>
    <recommendedName>
        <fullName evidence="3">Gene transfer agent protein</fullName>
    </recommendedName>
</protein>
<dbReference type="EMBL" id="AQQY01000001">
    <property type="protein sequence ID" value="KCV83501.1"/>
    <property type="molecule type" value="Genomic_DNA"/>
</dbReference>
<comment type="caution">
    <text evidence="1">The sequence shown here is derived from an EMBL/GenBank/DDBJ whole genome shotgun (WGS) entry which is preliminary data.</text>
</comment>
<dbReference type="Gene3D" id="1.10.3230.30">
    <property type="entry name" value="Phage gp6-like head-tail connector protein"/>
    <property type="match status" value="1"/>
</dbReference>